<accession>Q10W12</accession>
<dbReference type="InterPro" id="IPR010328">
    <property type="entry name" value="DUF928"/>
</dbReference>
<dbReference type="AlphaFoldDB" id="Q10W12"/>
<keyword evidence="2" id="KW-1133">Transmembrane helix</keyword>
<feature type="transmembrane region" description="Helical" evidence="2">
    <location>
        <begin position="12"/>
        <end position="31"/>
    </location>
</feature>
<organism evidence="3">
    <name type="scientific">Trichodesmium erythraeum (strain IMS101)</name>
    <dbReference type="NCBI Taxonomy" id="203124"/>
    <lineage>
        <taxon>Bacteria</taxon>
        <taxon>Bacillati</taxon>
        <taxon>Cyanobacteriota</taxon>
        <taxon>Cyanophyceae</taxon>
        <taxon>Oscillatoriophycideae</taxon>
        <taxon>Oscillatoriales</taxon>
        <taxon>Microcoleaceae</taxon>
        <taxon>Trichodesmium</taxon>
    </lineage>
</organism>
<evidence type="ECO:0000256" key="1">
    <source>
        <dbReference type="SAM" id="MobiDB-lite"/>
    </source>
</evidence>
<dbReference type="KEGG" id="ter:Tery_4586"/>
<reference evidence="3" key="1">
    <citation type="submission" date="2006-06" db="EMBL/GenBank/DDBJ databases">
        <title>Complete sequence of Trichodesmium erythraeum IMS101.</title>
        <authorList>
            <consortium name="US DOE Joint Genome Institute"/>
            <person name="Copeland A."/>
            <person name="Lucas S."/>
            <person name="Lapidus A."/>
            <person name="Barry K."/>
            <person name="Detter J.C."/>
            <person name="Glavina del Rio T."/>
            <person name="Hammon N."/>
            <person name="Israni S."/>
            <person name="Dalin E."/>
            <person name="Tice H."/>
            <person name="Pitluck S."/>
            <person name="Kiss H."/>
            <person name="Munk A.C."/>
            <person name="Brettin T."/>
            <person name="Bruce D."/>
            <person name="Han C."/>
            <person name="Tapia R."/>
            <person name="Gilna P."/>
            <person name="Schmutz J."/>
            <person name="Larimer F."/>
            <person name="Land M."/>
            <person name="Hauser L."/>
            <person name="Kyrpides N."/>
            <person name="Kim E."/>
            <person name="Richardson P."/>
        </authorList>
    </citation>
    <scope>NUCLEOTIDE SEQUENCE [LARGE SCALE GENOMIC DNA]</scope>
    <source>
        <strain evidence="3">IMS101</strain>
    </source>
</reference>
<dbReference type="eggNOG" id="COG4252">
    <property type="taxonomic scope" value="Bacteria"/>
</dbReference>
<feature type="region of interest" description="Disordered" evidence="1">
    <location>
        <begin position="43"/>
        <end position="64"/>
    </location>
</feature>
<proteinExistence type="predicted"/>
<keyword evidence="2" id="KW-0812">Transmembrane</keyword>
<evidence type="ECO:0000313" key="3">
    <source>
        <dbReference type="EMBL" id="ABG53562.1"/>
    </source>
</evidence>
<dbReference type="HOGENOM" id="CLU_061545_2_0_3"/>
<protein>
    <recommendedName>
        <fullName evidence="4">DUF928 domain-containing protein</fullName>
    </recommendedName>
</protein>
<dbReference type="Pfam" id="PF06051">
    <property type="entry name" value="DUF928"/>
    <property type="match status" value="1"/>
</dbReference>
<keyword evidence="2" id="KW-0472">Membrane</keyword>
<dbReference type="OrthoDB" id="536034at2"/>
<sequence>MGKPNIKYWDWGLLALVISPIIVTFSAWQLAKAQLTPELISVEFPTGNTSRPPSSGTTGGGSRGYCRAITGEKKKKKELIALMPTDNTGTTISTNPKFFLYVPEHKAKLAEFEIKDKSGKSLYSTELNISTTSGIVKLTLPENVSLKTNKEYTWTFAIVCDPLDRGTDNLVQGTIKKVEISSELENSLKNATLLEQAKIYAKAKIWHDTIATVADLRTSNPKEWEELLRSVELEEIASEPFAPCCQVEE</sequence>
<evidence type="ECO:0008006" key="4">
    <source>
        <dbReference type="Google" id="ProtNLM"/>
    </source>
</evidence>
<dbReference type="STRING" id="203124.Tery_4586"/>
<evidence type="ECO:0000256" key="2">
    <source>
        <dbReference type="SAM" id="Phobius"/>
    </source>
</evidence>
<dbReference type="EMBL" id="CP000393">
    <property type="protein sequence ID" value="ABG53562.1"/>
    <property type="molecule type" value="Genomic_DNA"/>
</dbReference>
<name>Q10W12_TRIEI</name>
<feature type="compositionally biased region" description="Low complexity" evidence="1">
    <location>
        <begin position="45"/>
        <end position="56"/>
    </location>
</feature>
<gene>
    <name evidence="3" type="ordered locus">Tery_4586</name>
</gene>
<dbReference type="RefSeq" id="WP_011613879.1">
    <property type="nucleotide sequence ID" value="NC_008312.1"/>
</dbReference>